<dbReference type="OrthoDB" id="10631458at2759"/>
<feature type="chain" id="PRO_5034354217" evidence="1">
    <location>
        <begin position="17"/>
        <end position="147"/>
    </location>
</feature>
<evidence type="ECO:0000256" key="1">
    <source>
        <dbReference type="SAM" id="SignalP"/>
    </source>
</evidence>
<gene>
    <name evidence="2" type="ORF">GQ607_016911</name>
</gene>
<organism evidence="2 3">
    <name type="scientific">Colletotrichum asianum</name>
    <dbReference type="NCBI Taxonomy" id="702518"/>
    <lineage>
        <taxon>Eukaryota</taxon>
        <taxon>Fungi</taxon>
        <taxon>Dikarya</taxon>
        <taxon>Ascomycota</taxon>
        <taxon>Pezizomycotina</taxon>
        <taxon>Sordariomycetes</taxon>
        <taxon>Hypocreomycetidae</taxon>
        <taxon>Glomerellales</taxon>
        <taxon>Glomerellaceae</taxon>
        <taxon>Colletotrichum</taxon>
        <taxon>Colletotrichum gloeosporioides species complex</taxon>
    </lineage>
</organism>
<protein>
    <submittedName>
        <fullName evidence="2">Uncharacterized protein</fullName>
    </submittedName>
</protein>
<keyword evidence="1" id="KW-0732">Signal</keyword>
<name>A0A8H3W027_9PEZI</name>
<dbReference type="AlphaFoldDB" id="A0A8H3W027"/>
<dbReference type="Proteomes" id="UP000434172">
    <property type="component" value="Unassembled WGS sequence"/>
</dbReference>
<accession>A0A8H3W027</accession>
<sequence>MKLVVLLSVFVAMVAAIPPHTSRPREAKTPEEQAVSLNQTRRRIFAENIPHFLALNDWNLAEQKQGSWPEARPATAFVPATAHSTQTLARLLSVVLVVETRPGNHGDVFNGYNQQGSRDTTIQIDGRSYGRSGLQDSTFIHDVTSHH</sequence>
<evidence type="ECO:0000313" key="2">
    <source>
        <dbReference type="EMBL" id="KAF0315842.1"/>
    </source>
</evidence>
<feature type="signal peptide" evidence="1">
    <location>
        <begin position="1"/>
        <end position="16"/>
    </location>
</feature>
<dbReference type="EMBL" id="WOWK01000183">
    <property type="protein sequence ID" value="KAF0315842.1"/>
    <property type="molecule type" value="Genomic_DNA"/>
</dbReference>
<evidence type="ECO:0000313" key="3">
    <source>
        <dbReference type="Proteomes" id="UP000434172"/>
    </source>
</evidence>
<reference evidence="2 3" key="1">
    <citation type="submission" date="2019-12" db="EMBL/GenBank/DDBJ databases">
        <title>A genome sequence resource for the geographically widespread anthracnose pathogen Colletotrichum asianum.</title>
        <authorList>
            <person name="Meng Y."/>
        </authorList>
    </citation>
    <scope>NUCLEOTIDE SEQUENCE [LARGE SCALE GENOMIC DNA]</scope>
    <source>
        <strain evidence="2 3">ICMP 18580</strain>
    </source>
</reference>
<keyword evidence="3" id="KW-1185">Reference proteome</keyword>
<comment type="caution">
    <text evidence="2">The sequence shown here is derived from an EMBL/GenBank/DDBJ whole genome shotgun (WGS) entry which is preliminary data.</text>
</comment>
<proteinExistence type="predicted"/>